<dbReference type="AlphaFoldDB" id="A0A370K4M3"/>
<feature type="signal peptide" evidence="1">
    <location>
        <begin position="1"/>
        <end position="25"/>
    </location>
</feature>
<evidence type="ECO:0000313" key="2">
    <source>
        <dbReference type="EMBL" id="RDI97578.1"/>
    </source>
</evidence>
<feature type="chain" id="PRO_5016744603" description="Porin" evidence="1">
    <location>
        <begin position="26"/>
        <end position="267"/>
    </location>
</feature>
<keyword evidence="1" id="KW-0732">Signal</keyword>
<evidence type="ECO:0000256" key="1">
    <source>
        <dbReference type="SAM" id="SignalP"/>
    </source>
</evidence>
<sequence length="267" mass="28733">MNPMRKTLCVALAALLVGPASLAFAQDAAGPTQSDDFVAPPLPPAAPSPGWQVAFNFGAQTDCAFRGISQTNERPSGFAGLDVAYGSQWYVGTWTSNVDFSPSGDTSTSQEIDLYGGWRPTIATINLDLGYIHYSYLNQPSAVRESYEEAYLRGTKTLGAFTLGGSAYYSPRFPGNAGHAWYGEANLAYAINPDWTASAAFGRQTIAHDVSHPDGSTTRFAYNTWNLGVTWAINAHTSLDLRYWDTDTHASGSIYGSRLIAGLKATF</sequence>
<comment type="caution">
    <text evidence="2">The sequence shown here is derived from an EMBL/GenBank/DDBJ whole genome shotgun (WGS) entry which is preliminary data.</text>
</comment>
<accession>A0A370K4M3</accession>
<dbReference type="NCBIfam" id="TIGR02001">
    <property type="entry name" value="gcw_chp"/>
    <property type="match status" value="1"/>
</dbReference>
<protein>
    <recommendedName>
        <fullName evidence="4">Porin</fullName>
    </recommendedName>
</protein>
<dbReference type="Pfam" id="PF09694">
    <property type="entry name" value="Gcw_chp"/>
    <property type="match status" value="1"/>
</dbReference>
<name>A0A370K4M3_9GAMM</name>
<dbReference type="InterPro" id="IPR010239">
    <property type="entry name" value="CHP02001"/>
</dbReference>
<gene>
    <name evidence="2" type="ORF">DVT68_14880</name>
</gene>
<evidence type="ECO:0000313" key="3">
    <source>
        <dbReference type="Proteomes" id="UP000254711"/>
    </source>
</evidence>
<dbReference type="EMBL" id="QQSY01000004">
    <property type="protein sequence ID" value="RDI97578.1"/>
    <property type="molecule type" value="Genomic_DNA"/>
</dbReference>
<dbReference type="Proteomes" id="UP000254711">
    <property type="component" value="Unassembled WGS sequence"/>
</dbReference>
<proteinExistence type="predicted"/>
<reference evidence="2 3" key="1">
    <citation type="submission" date="2018-07" db="EMBL/GenBank/DDBJ databases">
        <title>Dyella solisilvae sp. nov., isolated from the pine and broad-leaved mixed forest soil.</title>
        <authorList>
            <person name="Gao Z."/>
            <person name="Qiu L."/>
        </authorList>
    </citation>
    <scope>NUCLEOTIDE SEQUENCE [LARGE SCALE GENOMIC DNA]</scope>
    <source>
        <strain evidence="2 3">DHG54</strain>
    </source>
</reference>
<keyword evidence="3" id="KW-1185">Reference proteome</keyword>
<organism evidence="2 3">
    <name type="scientific">Dyella solisilvae</name>
    <dbReference type="NCBI Taxonomy" id="1920168"/>
    <lineage>
        <taxon>Bacteria</taxon>
        <taxon>Pseudomonadati</taxon>
        <taxon>Pseudomonadota</taxon>
        <taxon>Gammaproteobacteria</taxon>
        <taxon>Lysobacterales</taxon>
        <taxon>Rhodanobacteraceae</taxon>
        <taxon>Dyella</taxon>
    </lineage>
</organism>
<dbReference type="SUPFAM" id="SSF56935">
    <property type="entry name" value="Porins"/>
    <property type="match status" value="1"/>
</dbReference>
<evidence type="ECO:0008006" key="4">
    <source>
        <dbReference type="Google" id="ProtNLM"/>
    </source>
</evidence>